<proteinExistence type="predicted"/>
<dbReference type="Proteomes" id="UP000428328">
    <property type="component" value="Chromosome"/>
</dbReference>
<feature type="signal peptide" evidence="1">
    <location>
        <begin position="1"/>
        <end position="25"/>
    </location>
</feature>
<evidence type="ECO:0000313" key="3">
    <source>
        <dbReference type="Proteomes" id="UP000428328"/>
    </source>
</evidence>
<evidence type="ECO:0000256" key="1">
    <source>
        <dbReference type="SAM" id="SignalP"/>
    </source>
</evidence>
<protein>
    <submittedName>
        <fullName evidence="2">Uncharacterized protein</fullName>
    </submittedName>
</protein>
<organism evidence="2 3">
    <name type="scientific">Pseudodesulfovibrio cashew</name>
    <dbReference type="NCBI Taxonomy" id="2678688"/>
    <lineage>
        <taxon>Bacteria</taxon>
        <taxon>Pseudomonadati</taxon>
        <taxon>Thermodesulfobacteriota</taxon>
        <taxon>Desulfovibrionia</taxon>
        <taxon>Desulfovibrionales</taxon>
        <taxon>Desulfovibrionaceae</taxon>
    </lineage>
</organism>
<feature type="chain" id="PRO_5026167149" evidence="1">
    <location>
        <begin position="26"/>
        <end position="155"/>
    </location>
</feature>
<dbReference type="KEGG" id="psel:GM415_04610"/>
<keyword evidence="1" id="KW-0732">Signal</keyword>
<reference evidence="2 3" key="1">
    <citation type="submission" date="2019-11" db="EMBL/GenBank/DDBJ databases">
        <authorList>
            <person name="Zheng R.K."/>
            <person name="Sun C.M."/>
        </authorList>
    </citation>
    <scope>NUCLEOTIDE SEQUENCE [LARGE SCALE GENOMIC DNA]</scope>
    <source>
        <strain evidence="2 3">SRB007</strain>
    </source>
</reference>
<evidence type="ECO:0000313" key="2">
    <source>
        <dbReference type="EMBL" id="QGY39431.1"/>
    </source>
</evidence>
<dbReference type="EMBL" id="CP046400">
    <property type="protein sequence ID" value="QGY39431.1"/>
    <property type="molecule type" value="Genomic_DNA"/>
</dbReference>
<gene>
    <name evidence="2" type="ORF">GM415_04610</name>
</gene>
<dbReference type="RefSeq" id="WP_158946657.1">
    <property type="nucleotide sequence ID" value="NZ_CP046400.1"/>
</dbReference>
<sequence>MHLKYSYLILLLALLILAAPHAAGAASGTDFLSRMAEESEIKAIAVVAGVRQVSANSDGTFLQVTFKRVYALSPYTPKLFVGGCKRMDSGWQRRSPDMIYFKPKRGQKVFVTVTTDGGAITSYTPLNRQLDTVIREEPYRIIYSEGRAKVAPSDE</sequence>
<keyword evidence="3" id="KW-1185">Reference proteome</keyword>
<dbReference type="AlphaFoldDB" id="A0A6I6JBI5"/>
<accession>A0A6I6JBI5</accession>
<name>A0A6I6JBI5_9BACT</name>